<sequence length="68" mass="7051">DYSVKFTPPAGMLVSPQDQGGDDALDSDGDNTGATAVFTLGQTATDRTWDFGLIPATASVGDRVWSDA</sequence>
<evidence type="ECO:0000256" key="4">
    <source>
        <dbReference type="SAM" id="MobiDB-lite"/>
    </source>
</evidence>
<name>A0A0F0H488_LENAE</name>
<keyword evidence="2" id="KW-0964">Secreted</keyword>
<dbReference type="GO" id="GO:0005576">
    <property type="term" value="C:extracellular region"/>
    <property type="evidence" value="ECO:0007669"/>
    <property type="project" value="UniProtKB-SubCell"/>
</dbReference>
<feature type="region of interest" description="Disordered" evidence="4">
    <location>
        <begin position="1"/>
        <end position="30"/>
    </location>
</feature>
<dbReference type="InterPro" id="IPR033764">
    <property type="entry name" value="Sdr_B"/>
</dbReference>
<dbReference type="RefSeq" id="WP_045312118.1">
    <property type="nucleotide sequence ID" value="NZ_JYJG01000091.1"/>
</dbReference>
<keyword evidence="7" id="KW-1185">Reference proteome</keyword>
<evidence type="ECO:0000256" key="1">
    <source>
        <dbReference type="ARBA" id="ARBA00004613"/>
    </source>
</evidence>
<dbReference type="GO" id="GO:0005975">
    <property type="term" value="P:carbohydrate metabolic process"/>
    <property type="evidence" value="ECO:0007669"/>
    <property type="project" value="UniProtKB-ARBA"/>
</dbReference>
<gene>
    <name evidence="6" type="ORF">UK23_14970</name>
</gene>
<evidence type="ECO:0000256" key="2">
    <source>
        <dbReference type="ARBA" id="ARBA00022525"/>
    </source>
</evidence>
<feature type="domain" description="SD-repeat containing protein B" evidence="5">
    <location>
        <begin position="1"/>
        <end position="53"/>
    </location>
</feature>
<feature type="non-terminal residue" evidence="6">
    <location>
        <position position="1"/>
    </location>
</feature>
<evidence type="ECO:0000313" key="7">
    <source>
        <dbReference type="Proteomes" id="UP000033393"/>
    </source>
</evidence>
<dbReference type="EMBL" id="JYJG01000091">
    <property type="protein sequence ID" value="KJK49117.1"/>
    <property type="molecule type" value="Genomic_DNA"/>
</dbReference>
<accession>A0A0F0H488</accession>
<keyword evidence="3" id="KW-0732">Signal</keyword>
<feature type="compositionally biased region" description="Acidic residues" evidence="4">
    <location>
        <begin position="20"/>
        <end position="29"/>
    </location>
</feature>
<comment type="subcellular location">
    <subcellularLocation>
        <location evidence="1">Secreted</location>
    </subcellularLocation>
</comment>
<comment type="caution">
    <text evidence="6">The sequence shown here is derived from an EMBL/GenBank/DDBJ whole genome shotgun (WGS) entry which is preliminary data.</text>
</comment>
<evidence type="ECO:0000259" key="5">
    <source>
        <dbReference type="Pfam" id="PF17210"/>
    </source>
</evidence>
<dbReference type="OrthoDB" id="6394945at2"/>
<dbReference type="InterPro" id="IPR013783">
    <property type="entry name" value="Ig-like_fold"/>
</dbReference>
<feature type="non-terminal residue" evidence="6">
    <location>
        <position position="68"/>
    </location>
</feature>
<evidence type="ECO:0000256" key="3">
    <source>
        <dbReference type="ARBA" id="ARBA00022729"/>
    </source>
</evidence>
<reference evidence="6 7" key="1">
    <citation type="submission" date="2015-02" db="EMBL/GenBank/DDBJ databases">
        <authorList>
            <person name="Ju K.-S."/>
            <person name="Doroghazi J.R."/>
            <person name="Metcalf W."/>
        </authorList>
    </citation>
    <scope>NUCLEOTIDE SEQUENCE [LARGE SCALE GENOMIC DNA]</scope>
    <source>
        <strain evidence="6 7">NRRL B-16140</strain>
    </source>
</reference>
<dbReference type="Proteomes" id="UP000033393">
    <property type="component" value="Unassembled WGS sequence"/>
</dbReference>
<proteinExistence type="predicted"/>
<evidence type="ECO:0000313" key="6">
    <source>
        <dbReference type="EMBL" id="KJK49117.1"/>
    </source>
</evidence>
<dbReference type="AlphaFoldDB" id="A0A0F0H488"/>
<dbReference type="Pfam" id="PF17210">
    <property type="entry name" value="SdrD_B"/>
    <property type="match status" value="1"/>
</dbReference>
<dbReference type="Gene3D" id="2.60.40.10">
    <property type="entry name" value="Immunoglobulins"/>
    <property type="match status" value="1"/>
</dbReference>
<protein>
    <recommendedName>
        <fullName evidence="5">SD-repeat containing protein B domain-containing protein</fullName>
    </recommendedName>
</protein>
<organism evidence="6 7">
    <name type="scientific">Lentzea aerocolonigenes</name>
    <name type="common">Lechevalieria aerocolonigenes</name>
    <name type="synonym">Saccharothrix aerocolonigenes</name>
    <dbReference type="NCBI Taxonomy" id="68170"/>
    <lineage>
        <taxon>Bacteria</taxon>
        <taxon>Bacillati</taxon>
        <taxon>Actinomycetota</taxon>
        <taxon>Actinomycetes</taxon>
        <taxon>Pseudonocardiales</taxon>
        <taxon>Pseudonocardiaceae</taxon>
        <taxon>Lentzea</taxon>
    </lineage>
</organism>